<keyword evidence="2" id="KW-0732">Signal</keyword>
<dbReference type="AlphaFoldDB" id="A0A179G6X7"/>
<evidence type="ECO:0000256" key="2">
    <source>
        <dbReference type="SAM" id="SignalP"/>
    </source>
</evidence>
<evidence type="ECO:0000313" key="4">
    <source>
        <dbReference type="Proteomes" id="UP000078397"/>
    </source>
</evidence>
<reference evidence="3 4" key="1">
    <citation type="journal article" date="2016" name="PLoS Pathog.">
        <title>Biosynthesis of antibiotic leucinostatins in bio-control fungus Purpureocillium lilacinum and their inhibition on phytophthora revealed by genome mining.</title>
        <authorList>
            <person name="Wang G."/>
            <person name="Liu Z."/>
            <person name="Lin R."/>
            <person name="Li E."/>
            <person name="Mao Z."/>
            <person name="Ling J."/>
            <person name="Yang Y."/>
            <person name="Yin W.B."/>
            <person name="Xie B."/>
        </authorList>
    </citation>
    <scope>NUCLEOTIDE SEQUENCE [LARGE SCALE GENOMIC DNA]</scope>
    <source>
        <strain evidence="3">170</strain>
    </source>
</reference>
<feature type="region of interest" description="Disordered" evidence="1">
    <location>
        <begin position="23"/>
        <end position="47"/>
    </location>
</feature>
<organism evidence="3 4">
    <name type="scientific">Pochonia chlamydosporia 170</name>
    <dbReference type="NCBI Taxonomy" id="1380566"/>
    <lineage>
        <taxon>Eukaryota</taxon>
        <taxon>Fungi</taxon>
        <taxon>Dikarya</taxon>
        <taxon>Ascomycota</taxon>
        <taxon>Pezizomycotina</taxon>
        <taxon>Sordariomycetes</taxon>
        <taxon>Hypocreomycetidae</taxon>
        <taxon>Hypocreales</taxon>
        <taxon>Clavicipitaceae</taxon>
        <taxon>Pochonia</taxon>
    </lineage>
</organism>
<accession>A0A179G6X7</accession>
<evidence type="ECO:0000256" key="1">
    <source>
        <dbReference type="SAM" id="MobiDB-lite"/>
    </source>
</evidence>
<feature type="signal peptide" evidence="2">
    <location>
        <begin position="1"/>
        <end position="18"/>
    </location>
</feature>
<evidence type="ECO:0000313" key="3">
    <source>
        <dbReference type="EMBL" id="OAQ73181.1"/>
    </source>
</evidence>
<sequence>MRTSIISAIIATVSLVAAAPAAEPAKRETNLGGLAPGGGSGSKAANGAADAVQGTVAELFKIGDAILNTPGDAIGKLLSGKPAEAVTGAVGDAMKVAGQLPGDATKIAGDLMGGGANKKQN</sequence>
<name>A0A179G6X7_METCM</name>
<proteinExistence type="predicted"/>
<comment type="caution">
    <text evidence="3">The sequence shown here is derived from an EMBL/GenBank/DDBJ whole genome shotgun (WGS) entry which is preliminary data.</text>
</comment>
<dbReference type="OrthoDB" id="4869988at2759"/>
<dbReference type="EMBL" id="LSBJ02000001">
    <property type="protein sequence ID" value="OAQ73181.1"/>
    <property type="molecule type" value="Genomic_DNA"/>
</dbReference>
<dbReference type="RefSeq" id="XP_018149264.1">
    <property type="nucleotide sequence ID" value="XM_018290718.1"/>
</dbReference>
<dbReference type="KEGG" id="pchm:VFPPC_12941"/>
<protein>
    <submittedName>
        <fullName evidence="3">Uncharacterized protein</fullName>
    </submittedName>
</protein>
<dbReference type="GeneID" id="28854712"/>
<feature type="chain" id="PRO_5008102387" evidence="2">
    <location>
        <begin position="19"/>
        <end position="121"/>
    </location>
</feature>
<gene>
    <name evidence="3" type="ORF">VFPPC_12941</name>
</gene>
<dbReference type="Proteomes" id="UP000078397">
    <property type="component" value="Unassembled WGS sequence"/>
</dbReference>
<keyword evidence="4" id="KW-1185">Reference proteome</keyword>